<sequence length="176" mass="18790">MYFLRSILFVSLAISTVASPTPSRKRADLLQAQDYSQFQVSDGVAGNALEEVSQKFPIDQFRANLAGVSENDLAILKAAREVAEDAETGTGGFNDAIDQVGEDSDDGKALQAGKIKNKVLKLELEVLALQIEQAQGDGDQAKIDEEQTKLNNNIATDKASAGDQSQSVNFVGSSQP</sequence>
<evidence type="ECO:0000256" key="1">
    <source>
        <dbReference type="SAM" id="MobiDB-lite"/>
    </source>
</evidence>
<dbReference type="EMBL" id="JAGPYM010000009">
    <property type="protein sequence ID" value="KAH6890542.1"/>
    <property type="molecule type" value="Genomic_DNA"/>
</dbReference>
<evidence type="ECO:0000313" key="3">
    <source>
        <dbReference type="EMBL" id="KAH6890542.1"/>
    </source>
</evidence>
<organism evidence="3 4">
    <name type="scientific">Thelonectria olida</name>
    <dbReference type="NCBI Taxonomy" id="1576542"/>
    <lineage>
        <taxon>Eukaryota</taxon>
        <taxon>Fungi</taxon>
        <taxon>Dikarya</taxon>
        <taxon>Ascomycota</taxon>
        <taxon>Pezizomycotina</taxon>
        <taxon>Sordariomycetes</taxon>
        <taxon>Hypocreomycetidae</taxon>
        <taxon>Hypocreales</taxon>
        <taxon>Nectriaceae</taxon>
        <taxon>Thelonectria</taxon>
    </lineage>
</organism>
<accession>A0A9P8W935</accession>
<dbReference type="PANTHER" id="PTHR38849">
    <property type="entry name" value="SMALL SECRETED PROTEIN"/>
    <property type="match status" value="1"/>
</dbReference>
<evidence type="ECO:0000313" key="4">
    <source>
        <dbReference type="Proteomes" id="UP000777438"/>
    </source>
</evidence>
<evidence type="ECO:0008006" key="5">
    <source>
        <dbReference type="Google" id="ProtNLM"/>
    </source>
</evidence>
<feature type="region of interest" description="Disordered" evidence="1">
    <location>
        <begin position="156"/>
        <end position="176"/>
    </location>
</feature>
<dbReference type="PANTHER" id="PTHR38849:SF1">
    <property type="entry name" value="SMALL SECRETED PROTEIN"/>
    <property type="match status" value="1"/>
</dbReference>
<keyword evidence="2" id="KW-0732">Signal</keyword>
<keyword evidence="4" id="KW-1185">Reference proteome</keyword>
<dbReference type="Proteomes" id="UP000777438">
    <property type="component" value="Unassembled WGS sequence"/>
</dbReference>
<feature type="signal peptide" evidence="2">
    <location>
        <begin position="1"/>
        <end position="18"/>
    </location>
</feature>
<comment type="caution">
    <text evidence="3">The sequence shown here is derived from an EMBL/GenBank/DDBJ whole genome shotgun (WGS) entry which is preliminary data.</text>
</comment>
<feature type="chain" id="PRO_5040123905" description="Small secreted protein" evidence="2">
    <location>
        <begin position="19"/>
        <end position="176"/>
    </location>
</feature>
<name>A0A9P8W935_9HYPO</name>
<feature type="compositionally biased region" description="Polar residues" evidence="1">
    <location>
        <begin position="162"/>
        <end position="176"/>
    </location>
</feature>
<protein>
    <recommendedName>
        <fullName evidence="5">Small secreted protein</fullName>
    </recommendedName>
</protein>
<evidence type="ECO:0000256" key="2">
    <source>
        <dbReference type="SAM" id="SignalP"/>
    </source>
</evidence>
<reference evidence="3 4" key="1">
    <citation type="journal article" date="2021" name="Nat. Commun.">
        <title>Genetic determinants of endophytism in the Arabidopsis root mycobiome.</title>
        <authorList>
            <person name="Mesny F."/>
            <person name="Miyauchi S."/>
            <person name="Thiergart T."/>
            <person name="Pickel B."/>
            <person name="Atanasova L."/>
            <person name="Karlsson M."/>
            <person name="Huettel B."/>
            <person name="Barry K.W."/>
            <person name="Haridas S."/>
            <person name="Chen C."/>
            <person name="Bauer D."/>
            <person name="Andreopoulos W."/>
            <person name="Pangilinan J."/>
            <person name="LaButti K."/>
            <person name="Riley R."/>
            <person name="Lipzen A."/>
            <person name="Clum A."/>
            <person name="Drula E."/>
            <person name="Henrissat B."/>
            <person name="Kohler A."/>
            <person name="Grigoriev I.V."/>
            <person name="Martin F.M."/>
            <person name="Hacquard S."/>
        </authorList>
    </citation>
    <scope>NUCLEOTIDE SEQUENCE [LARGE SCALE GENOMIC DNA]</scope>
    <source>
        <strain evidence="3 4">MPI-CAGE-CH-0241</strain>
    </source>
</reference>
<dbReference type="AlphaFoldDB" id="A0A9P8W935"/>
<dbReference type="OrthoDB" id="2151417at2759"/>
<gene>
    <name evidence="3" type="ORF">B0T10DRAFT_561045</name>
</gene>
<proteinExistence type="predicted"/>